<organism evidence="2 3">
    <name type="scientific">Congregibacter variabilis</name>
    <dbReference type="NCBI Taxonomy" id="3081200"/>
    <lineage>
        <taxon>Bacteria</taxon>
        <taxon>Pseudomonadati</taxon>
        <taxon>Pseudomonadota</taxon>
        <taxon>Gammaproteobacteria</taxon>
        <taxon>Cellvibrionales</taxon>
        <taxon>Halieaceae</taxon>
        <taxon>Congregibacter</taxon>
    </lineage>
</organism>
<dbReference type="Pfam" id="PF03692">
    <property type="entry name" value="CxxCxxCC"/>
    <property type="match status" value="1"/>
</dbReference>
<comment type="similarity">
    <text evidence="1">Belongs to the UPF0260 family.</text>
</comment>
<proteinExistence type="inferred from homology"/>
<dbReference type="Proteomes" id="UP001626537">
    <property type="component" value="Chromosome"/>
</dbReference>
<name>A0ABZ0I2V9_9GAMM</name>
<dbReference type="PANTHER" id="PTHR37421">
    <property type="entry name" value="UPF0260 PROTEIN YCGN"/>
    <property type="match status" value="1"/>
</dbReference>
<dbReference type="NCBIfam" id="NF003507">
    <property type="entry name" value="PRK05170.2-5"/>
    <property type="match status" value="1"/>
</dbReference>
<evidence type="ECO:0000313" key="2">
    <source>
        <dbReference type="EMBL" id="WOJ93838.1"/>
    </source>
</evidence>
<dbReference type="HAMAP" id="MF_00676">
    <property type="entry name" value="UPF0260"/>
    <property type="match status" value="1"/>
</dbReference>
<evidence type="ECO:0000256" key="1">
    <source>
        <dbReference type="HAMAP-Rule" id="MF_00676"/>
    </source>
</evidence>
<reference evidence="2 3" key="1">
    <citation type="submission" date="2023-10" db="EMBL/GenBank/DDBJ databases">
        <title>Two novel species belonging to the OM43/NOR5 clade.</title>
        <authorList>
            <person name="Park M."/>
        </authorList>
    </citation>
    <scope>NUCLEOTIDE SEQUENCE [LARGE SCALE GENOMIC DNA]</scope>
    <source>
        <strain evidence="2 3">IMCC43200</strain>
    </source>
</reference>
<dbReference type="PANTHER" id="PTHR37421:SF1">
    <property type="entry name" value="UPF0260 PROTEIN YCGN"/>
    <property type="match status" value="1"/>
</dbReference>
<gene>
    <name evidence="2" type="ORF">R0135_01400</name>
</gene>
<dbReference type="InterPro" id="IPR005358">
    <property type="entry name" value="Puta_zinc/iron-chelating_dom"/>
</dbReference>
<sequence length="156" mass="17781">MTTQAFWESVAPKDMSREQWESLCDGCARCCLHKLEDAYSGGIYYTDVACHLLDETKCQCTRYETRQELVPDCVVLTPDQRENLAWLPDTCAYRLVDQGQPLPEWHPLVTGDPNSVHLAGMSVRGRSISETQVAEDDFEEHIIRWVTSTRPDSVQT</sequence>
<accession>A0ABZ0I2V9</accession>
<dbReference type="InterPro" id="IPR008228">
    <property type="entry name" value="UCP006173"/>
</dbReference>
<dbReference type="NCBIfam" id="NF003501">
    <property type="entry name" value="PRK05170.1-5"/>
    <property type="match status" value="1"/>
</dbReference>
<keyword evidence="3" id="KW-1185">Reference proteome</keyword>
<protein>
    <recommendedName>
        <fullName evidence="1">UPF0260 protein R0135_01400</fullName>
    </recommendedName>
</protein>
<evidence type="ECO:0000313" key="3">
    <source>
        <dbReference type="Proteomes" id="UP001626537"/>
    </source>
</evidence>
<dbReference type="EMBL" id="CP136864">
    <property type="protein sequence ID" value="WOJ93838.1"/>
    <property type="molecule type" value="Genomic_DNA"/>
</dbReference>
<dbReference type="RefSeq" id="WP_407348478.1">
    <property type="nucleotide sequence ID" value="NZ_CP136864.1"/>
</dbReference>
<dbReference type="PIRSF" id="PIRSF006173">
    <property type="entry name" value="UCP006173"/>
    <property type="match status" value="1"/>
</dbReference>